<dbReference type="Proteomes" id="UP001163064">
    <property type="component" value="Unassembled WGS sequence"/>
</dbReference>
<protein>
    <submittedName>
        <fullName evidence="1">Translation initiation factor 2</fullName>
    </submittedName>
</protein>
<dbReference type="RefSeq" id="WP_266603576.1">
    <property type="nucleotide sequence ID" value="NZ_JAPHNL010000292.1"/>
</dbReference>
<dbReference type="SUPFAM" id="SSF53756">
    <property type="entry name" value="UDP-Glycosyltransferase/glycogen phosphorylase"/>
    <property type="match status" value="1"/>
</dbReference>
<accession>A0ABT3U159</accession>
<evidence type="ECO:0000313" key="2">
    <source>
        <dbReference type="Proteomes" id="UP001163064"/>
    </source>
</evidence>
<name>A0ABT3U159_9ACTN</name>
<keyword evidence="2" id="KW-1185">Reference proteome</keyword>
<evidence type="ECO:0000313" key="1">
    <source>
        <dbReference type="EMBL" id="MCX3062999.1"/>
    </source>
</evidence>
<comment type="caution">
    <text evidence="1">The sequence shown here is derived from an EMBL/GenBank/DDBJ whole genome shotgun (WGS) entry which is preliminary data.</text>
</comment>
<dbReference type="EMBL" id="JAPHNL010000292">
    <property type="protein sequence ID" value="MCX3062999.1"/>
    <property type="molecule type" value="Genomic_DNA"/>
</dbReference>
<gene>
    <name evidence="1" type="ORF">OFY01_25205</name>
</gene>
<reference evidence="1" key="1">
    <citation type="submission" date="2022-10" db="EMBL/GenBank/DDBJ databases">
        <title>Streptomyces beihaiensis sp. nov., a chitin degrading actinobacterium, isolated from shrimp pond soil.</title>
        <authorList>
            <person name="Xie J."/>
            <person name="Shen N."/>
        </authorList>
    </citation>
    <scope>NUCLEOTIDE SEQUENCE</scope>
    <source>
        <strain evidence="1">GXMU-J5</strain>
    </source>
</reference>
<proteinExistence type="predicted"/>
<dbReference type="GO" id="GO:0003743">
    <property type="term" value="F:translation initiation factor activity"/>
    <property type="evidence" value="ECO:0007669"/>
    <property type="project" value="UniProtKB-KW"/>
</dbReference>
<sequence>MFAVRSAAALHRLLDALPVFEGDPRVRRLFTLAPGSEFGIDALAALDGAHARTVPWDIARTESYDLVIAASPKGELHLLHGPLALLPHGAGFNKSLHGEGSADSASGLDPAYLLRPDGRPLAALHALAHPDQAARIAAQCPVAADRATVVGDPTLDRILDSRTLRGRYRDSLGTGGRRLVVIASTWGRDALLARRPDLPHRLATELPLDDYQVAAIVHPNEHSAAGTFDLAQRLPPEVFLARPYEEWAALTVAADAVVTDHGSTALYAAALGRAVVSAHDPSPELLPGTPMDRLLAAVPRLPRAADRPGALLDALLAAHRTDVVREAARAAFADEARGHSLALLRTALYAHLGLEPYAHHEPVPRLLPVPRPPEHRPPAAHAVTVHPAGAAPGAGLVRVERRPVRTDVPAHHIAAEEDAVQTRYAARAAVLYRRGRADDAVRWTAEALDRYPSCRTAAALASPYLCLVRRRAEPDRLTELRITPHDTARVPDPATAVSALHALPAARRGDTFTFRAGPAVCTVRLCEVPLP</sequence>
<keyword evidence="1" id="KW-0648">Protein biosynthesis</keyword>
<organism evidence="1 2">
    <name type="scientific">Streptomyces beihaiensis</name>
    <dbReference type="NCBI Taxonomy" id="2984495"/>
    <lineage>
        <taxon>Bacteria</taxon>
        <taxon>Bacillati</taxon>
        <taxon>Actinomycetota</taxon>
        <taxon>Actinomycetes</taxon>
        <taxon>Kitasatosporales</taxon>
        <taxon>Streptomycetaceae</taxon>
        <taxon>Streptomyces</taxon>
    </lineage>
</organism>
<keyword evidence="1" id="KW-0396">Initiation factor</keyword>